<dbReference type="Gene3D" id="3.90.180.10">
    <property type="entry name" value="Medium-chain alcohol dehydrogenases, catalytic domain"/>
    <property type="match status" value="1"/>
</dbReference>
<dbReference type="SMART" id="SM00829">
    <property type="entry name" value="PKS_ER"/>
    <property type="match status" value="1"/>
</dbReference>
<reference evidence="5 6" key="1">
    <citation type="journal article" date="2023" name="G3 (Bethesda)">
        <title>A chromosome-level genome assembly of Zasmidium syzygii isolated from banana leaves.</title>
        <authorList>
            <person name="van Westerhoven A.C."/>
            <person name="Mehrabi R."/>
            <person name="Talebi R."/>
            <person name="Steentjes M.B.F."/>
            <person name="Corcolon B."/>
            <person name="Chong P.A."/>
            <person name="Kema G.H.J."/>
            <person name="Seidl M.F."/>
        </authorList>
    </citation>
    <scope>NUCLEOTIDE SEQUENCE [LARGE SCALE GENOMIC DNA]</scope>
    <source>
        <strain evidence="5 6">P124</strain>
    </source>
</reference>
<dbReference type="Pfam" id="PF08240">
    <property type="entry name" value="ADH_N"/>
    <property type="match status" value="1"/>
</dbReference>
<organism evidence="5 6">
    <name type="scientific">Zasmidium cellare</name>
    <name type="common">Wine cellar mold</name>
    <name type="synonym">Racodium cellare</name>
    <dbReference type="NCBI Taxonomy" id="395010"/>
    <lineage>
        <taxon>Eukaryota</taxon>
        <taxon>Fungi</taxon>
        <taxon>Dikarya</taxon>
        <taxon>Ascomycota</taxon>
        <taxon>Pezizomycotina</taxon>
        <taxon>Dothideomycetes</taxon>
        <taxon>Dothideomycetidae</taxon>
        <taxon>Mycosphaerellales</taxon>
        <taxon>Mycosphaerellaceae</taxon>
        <taxon>Zasmidium</taxon>
    </lineage>
</organism>
<comment type="similarity">
    <text evidence="1">Belongs to the zinc-containing alcohol dehydrogenase family.</text>
</comment>
<evidence type="ECO:0000256" key="1">
    <source>
        <dbReference type="ARBA" id="ARBA00008072"/>
    </source>
</evidence>
<dbReference type="CDD" id="cd08249">
    <property type="entry name" value="enoyl_reductase_like"/>
    <property type="match status" value="1"/>
</dbReference>
<dbReference type="SUPFAM" id="SSF50129">
    <property type="entry name" value="GroES-like"/>
    <property type="match status" value="1"/>
</dbReference>
<dbReference type="Pfam" id="PF00107">
    <property type="entry name" value="ADH_zinc_N"/>
    <property type="match status" value="1"/>
</dbReference>
<evidence type="ECO:0000313" key="5">
    <source>
        <dbReference type="EMBL" id="KAK4505399.1"/>
    </source>
</evidence>
<evidence type="ECO:0000256" key="3">
    <source>
        <dbReference type="ARBA" id="ARBA00023002"/>
    </source>
</evidence>
<evidence type="ECO:0000313" key="6">
    <source>
        <dbReference type="Proteomes" id="UP001305779"/>
    </source>
</evidence>
<dbReference type="PANTHER" id="PTHR45348:SF2">
    <property type="entry name" value="ZINC-TYPE ALCOHOL DEHYDROGENASE-LIKE PROTEIN C2E1P3.01"/>
    <property type="match status" value="1"/>
</dbReference>
<feature type="domain" description="Enoyl reductase (ER)" evidence="4">
    <location>
        <begin position="14"/>
        <end position="279"/>
    </location>
</feature>
<evidence type="ECO:0000259" key="4">
    <source>
        <dbReference type="SMART" id="SM00829"/>
    </source>
</evidence>
<accession>A0ABR0EUU4</accession>
<keyword evidence="6" id="KW-1185">Reference proteome</keyword>
<dbReference type="InterPro" id="IPR020843">
    <property type="entry name" value="ER"/>
</dbReference>
<name>A0ABR0EUU4_ZASCE</name>
<dbReference type="SUPFAM" id="SSF51735">
    <property type="entry name" value="NAD(P)-binding Rossmann-fold domains"/>
    <property type="match status" value="1"/>
</dbReference>
<gene>
    <name evidence="5" type="ORF">PRZ48_003362</name>
</gene>
<dbReference type="InterPro" id="IPR013149">
    <property type="entry name" value="ADH-like_C"/>
</dbReference>
<evidence type="ECO:0000256" key="2">
    <source>
        <dbReference type="ARBA" id="ARBA00011245"/>
    </source>
</evidence>
<dbReference type="Proteomes" id="UP001305779">
    <property type="component" value="Unassembled WGS sequence"/>
</dbReference>
<protein>
    <recommendedName>
        <fullName evidence="4">Enoyl reductase (ER) domain-containing protein</fullName>
    </recommendedName>
</protein>
<dbReference type="PANTHER" id="PTHR45348">
    <property type="entry name" value="HYPOTHETICAL OXIDOREDUCTASE (EUROFUNG)"/>
    <property type="match status" value="1"/>
</dbReference>
<proteinExistence type="inferred from homology"/>
<dbReference type="EMBL" id="JAXOVC010000002">
    <property type="protein sequence ID" value="KAK4505399.1"/>
    <property type="molecule type" value="Genomic_DNA"/>
</dbReference>
<comment type="subunit">
    <text evidence="2">Monomer.</text>
</comment>
<dbReference type="InterPro" id="IPR036291">
    <property type="entry name" value="NAD(P)-bd_dom_sf"/>
</dbReference>
<dbReference type="InterPro" id="IPR047122">
    <property type="entry name" value="Trans-enoyl_RdTase-like"/>
</dbReference>
<sequence length="280" mass="30664">MAENTMKALTISPTDITTPLLTTRPLPTLRPTYLLVRVYAVALNPADIMILDLGLGTPDALLGCDYAGVIEAVGSEVHRNFRVGERVCGAMRSADPNERENGCFAEWAVVKADICWRVPERMGWGEAATLGVTGLTAGRCMKFNLPWPDRAEEKPGWMFIYGGSSAMGTMLIQFAKLSNYEVVTTCSPRNFELCKSFGADHIFDYQDPETPKKILDLVGDSLHLCVDTISTAETGAFCAKVLAPNAKYSATLMPECPRENVEQFRPRGFPSWASRGSNLA</sequence>
<keyword evidence="3" id="KW-0560">Oxidoreductase</keyword>
<dbReference type="InterPro" id="IPR011032">
    <property type="entry name" value="GroES-like_sf"/>
</dbReference>
<dbReference type="Gene3D" id="3.40.50.720">
    <property type="entry name" value="NAD(P)-binding Rossmann-like Domain"/>
    <property type="match status" value="1"/>
</dbReference>
<dbReference type="InterPro" id="IPR013154">
    <property type="entry name" value="ADH-like_N"/>
</dbReference>
<comment type="caution">
    <text evidence="5">The sequence shown here is derived from an EMBL/GenBank/DDBJ whole genome shotgun (WGS) entry which is preliminary data.</text>
</comment>